<sequence>MVTEMADMDRDIQIIPAAGVINKNNTDVKFHFNDVTRQAQFERILDSNRHYYKIPSADHSCMGFNAHTKLNQNSERKMIALSKGNNLISVNRNLPDRMTYFCRRLQEPQ</sequence>
<reference evidence="1" key="1">
    <citation type="submission" date="2021-02" db="EMBL/GenBank/DDBJ databases">
        <authorList>
            <person name="Nowell W R."/>
        </authorList>
    </citation>
    <scope>NUCLEOTIDE SEQUENCE</scope>
</reference>
<accession>A0A817PTE3</accession>
<dbReference type="Proteomes" id="UP000663833">
    <property type="component" value="Unassembled WGS sequence"/>
</dbReference>
<protein>
    <submittedName>
        <fullName evidence="1">Uncharacterized protein</fullName>
    </submittedName>
</protein>
<dbReference type="AlphaFoldDB" id="A0A817PTE3"/>
<proteinExistence type="predicted"/>
<gene>
    <name evidence="1" type="ORF">LUA448_LOCUS811</name>
</gene>
<evidence type="ECO:0000313" key="1">
    <source>
        <dbReference type="EMBL" id="CAF3178268.1"/>
    </source>
</evidence>
<comment type="caution">
    <text evidence="1">The sequence shown here is derived from an EMBL/GenBank/DDBJ whole genome shotgun (WGS) entry which is preliminary data.</text>
</comment>
<evidence type="ECO:0000313" key="2">
    <source>
        <dbReference type="Proteomes" id="UP000663833"/>
    </source>
</evidence>
<name>A0A817PTE3_9BILA</name>
<organism evidence="1 2">
    <name type="scientific">Rotaria socialis</name>
    <dbReference type="NCBI Taxonomy" id="392032"/>
    <lineage>
        <taxon>Eukaryota</taxon>
        <taxon>Metazoa</taxon>
        <taxon>Spiralia</taxon>
        <taxon>Gnathifera</taxon>
        <taxon>Rotifera</taxon>
        <taxon>Eurotatoria</taxon>
        <taxon>Bdelloidea</taxon>
        <taxon>Philodinida</taxon>
        <taxon>Philodinidae</taxon>
        <taxon>Rotaria</taxon>
    </lineage>
</organism>
<dbReference type="EMBL" id="CAJNYD010000015">
    <property type="protein sequence ID" value="CAF3178268.1"/>
    <property type="molecule type" value="Genomic_DNA"/>
</dbReference>